<organism evidence="1 2">
    <name type="scientific">Liparis tanakae</name>
    <name type="common">Tanaka's snailfish</name>
    <dbReference type="NCBI Taxonomy" id="230148"/>
    <lineage>
        <taxon>Eukaryota</taxon>
        <taxon>Metazoa</taxon>
        <taxon>Chordata</taxon>
        <taxon>Craniata</taxon>
        <taxon>Vertebrata</taxon>
        <taxon>Euteleostomi</taxon>
        <taxon>Actinopterygii</taxon>
        <taxon>Neopterygii</taxon>
        <taxon>Teleostei</taxon>
        <taxon>Neoteleostei</taxon>
        <taxon>Acanthomorphata</taxon>
        <taxon>Eupercaria</taxon>
        <taxon>Perciformes</taxon>
        <taxon>Cottioidei</taxon>
        <taxon>Cottales</taxon>
        <taxon>Liparidae</taxon>
        <taxon>Liparis</taxon>
    </lineage>
</organism>
<dbReference type="EMBL" id="SRLO01000154">
    <property type="protein sequence ID" value="TNN71105.1"/>
    <property type="molecule type" value="Genomic_DNA"/>
</dbReference>
<accession>A0A4Z2I0J2</accession>
<gene>
    <name evidence="1" type="ORF">EYF80_018625</name>
</gene>
<proteinExistence type="predicted"/>
<evidence type="ECO:0000313" key="1">
    <source>
        <dbReference type="EMBL" id="TNN71105.1"/>
    </source>
</evidence>
<evidence type="ECO:0000313" key="2">
    <source>
        <dbReference type="Proteomes" id="UP000314294"/>
    </source>
</evidence>
<name>A0A4Z2I0J2_9TELE</name>
<dbReference type="AlphaFoldDB" id="A0A4Z2I0J2"/>
<comment type="caution">
    <text evidence="1">The sequence shown here is derived from an EMBL/GenBank/DDBJ whole genome shotgun (WGS) entry which is preliminary data.</text>
</comment>
<protein>
    <submittedName>
        <fullName evidence="1">Uncharacterized protein</fullName>
    </submittedName>
</protein>
<reference evidence="1 2" key="1">
    <citation type="submission" date="2019-03" db="EMBL/GenBank/DDBJ databases">
        <title>First draft genome of Liparis tanakae, snailfish: a comprehensive survey of snailfish specific genes.</title>
        <authorList>
            <person name="Kim W."/>
            <person name="Song I."/>
            <person name="Jeong J.-H."/>
            <person name="Kim D."/>
            <person name="Kim S."/>
            <person name="Ryu S."/>
            <person name="Song J.Y."/>
            <person name="Lee S.K."/>
        </authorList>
    </citation>
    <scope>NUCLEOTIDE SEQUENCE [LARGE SCALE GENOMIC DNA]</scope>
    <source>
        <tissue evidence="1">Muscle</tissue>
    </source>
</reference>
<keyword evidence="2" id="KW-1185">Reference proteome</keyword>
<dbReference type="Proteomes" id="UP000314294">
    <property type="component" value="Unassembled WGS sequence"/>
</dbReference>
<sequence length="103" mass="12133">MKEANACYTRAVVFPPLHPLTSDTISFRSLQLNEREPRRADLNLVEYVPKSKMCHMTREGFPREDTLRKMLILWHEKLCPTFIMSWVSHQPNVLWAPADFTMD</sequence>